<evidence type="ECO:0000313" key="2">
    <source>
        <dbReference type="EMBL" id="CAD8057646.1"/>
    </source>
</evidence>
<proteinExistence type="predicted"/>
<keyword evidence="1" id="KW-1133">Transmembrane helix</keyword>
<organism evidence="2 3">
    <name type="scientific">Paramecium primaurelia</name>
    <dbReference type="NCBI Taxonomy" id="5886"/>
    <lineage>
        <taxon>Eukaryota</taxon>
        <taxon>Sar</taxon>
        <taxon>Alveolata</taxon>
        <taxon>Ciliophora</taxon>
        <taxon>Intramacronucleata</taxon>
        <taxon>Oligohymenophorea</taxon>
        <taxon>Peniculida</taxon>
        <taxon>Parameciidae</taxon>
        <taxon>Paramecium</taxon>
    </lineage>
</organism>
<evidence type="ECO:0000256" key="1">
    <source>
        <dbReference type="SAM" id="Phobius"/>
    </source>
</evidence>
<protein>
    <submittedName>
        <fullName evidence="2">Uncharacterized protein</fullName>
    </submittedName>
</protein>
<dbReference type="EMBL" id="CAJJDM010000025">
    <property type="protein sequence ID" value="CAD8057646.1"/>
    <property type="molecule type" value="Genomic_DNA"/>
</dbReference>
<keyword evidence="3" id="KW-1185">Reference proteome</keyword>
<keyword evidence="1" id="KW-0812">Transmembrane</keyword>
<comment type="caution">
    <text evidence="2">The sequence shown here is derived from an EMBL/GenBank/DDBJ whole genome shotgun (WGS) entry which is preliminary data.</text>
</comment>
<keyword evidence="1" id="KW-0472">Membrane</keyword>
<dbReference type="AlphaFoldDB" id="A0A8S1KYE5"/>
<gene>
    <name evidence="2" type="ORF">PPRIM_AZ9-3.1.T0260148</name>
</gene>
<feature type="transmembrane region" description="Helical" evidence="1">
    <location>
        <begin position="34"/>
        <end position="53"/>
    </location>
</feature>
<dbReference type="Proteomes" id="UP000688137">
    <property type="component" value="Unassembled WGS sequence"/>
</dbReference>
<sequence length="54" mass="6614">MLCNLFALFRIYLKDKPSRRISIKTQRNLGRMEFLLFVNIIYNYFFQSISIVMF</sequence>
<evidence type="ECO:0000313" key="3">
    <source>
        <dbReference type="Proteomes" id="UP000688137"/>
    </source>
</evidence>
<name>A0A8S1KYE5_PARPR</name>
<reference evidence="2" key="1">
    <citation type="submission" date="2021-01" db="EMBL/GenBank/DDBJ databases">
        <authorList>
            <consortium name="Genoscope - CEA"/>
            <person name="William W."/>
        </authorList>
    </citation>
    <scope>NUCLEOTIDE SEQUENCE</scope>
</reference>
<accession>A0A8S1KYE5</accession>